<dbReference type="GO" id="GO:0016020">
    <property type="term" value="C:membrane"/>
    <property type="evidence" value="ECO:0007669"/>
    <property type="project" value="InterPro"/>
</dbReference>
<evidence type="ECO:0000256" key="6">
    <source>
        <dbReference type="ARBA" id="ARBA00023288"/>
    </source>
</evidence>
<keyword evidence="4" id="KW-0472">Membrane</keyword>
<organism evidence="7 8">
    <name type="scientific">Sedimentisphaera cyanobacteriorum</name>
    <dbReference type="NCBI Taxonomy" id="1940790"/>
    <lineage>
        <taxon>Bacteria</taxon>
        <taxon>Pseudomonadati</taxon>
        <taxon>Planctomycetota</taxon>
        <taxon>Phycisphaerae</taxon>
        <taxon>Sedimentisphaerales</taxon>
        <taxon>Sedimentisphaeraceae</taxon>
        <taxon>Sedimentisphaera</taxon>
    </lineage>
</organism>
<keyword evidence="6" id="KW-0449">Lipoprotein</keyword>
<accession>A0A1Q2HS60</accession>
<dbReference type="Proteomes" id="UP000188273">
    <property type="component" value="Chromosome"/>
</dbReference>
<evidence type="ECO:0000256" key="2">
    <source>
        <dbReference type="ARBA" id="ARBA00022475"/>
    </source>
</evidence>
<comment type="similarity">
    <text evidence="1">Belongs to the EcnA/EcnB lipoprotein family.</text>
</comment>
<name>A0A1Q2HS60_9BACT</name>
<keyword evidence="8" id="KW-1185">Reference proteome</keyword>
<proteinExistence type="inferred from homology"/>
<dbReference type="STRING" id="1940790.L21SP3_01911"/>
<evidence type="ECO:0000256" key="5">
    <source>
        <dbReference type="ARBA" id="ARBA00023139"/>
    </source>
</evidence>
<dbReference type="EMBL" id="CP019633">
    <property type="protein sequence ID" value="AQQ10086.1"/>
    <property type="molecule type" value="Genomic_DNA"/>
</dbReference>
<keyword evidence="2" id="KW-1003">Cell membrane</keyword>
<sequence length="42" mass="4502">MKKILTILAVLTIIVCISGCNTFEGMGEDIERVGESMQDAGD</sequence>
<dbReference type="AlphaFoldDB" id="A0A1Q2HS60"/>
<reference evidence="8" key="1">
    <citation type="submission" date="2017-02" db="EMBL/GenBank/DDBJ databases">
        <title>Comparative genomics and description of representatives of a novel lineage of planctomycetes thriving in anoxic sediments.</title>
        <authorList>
            <person name="Spring S."/>
            <person name="Bunk B."/>
            <person name="Sproer C."/>
            <person name="Klenk H.-P."/>
        </authorList>
    </citation>
    <scope>NUCLEOTIDE SEQUENCE [LARGE SCALE GENOMIC DNA]</scope>
    <source>
        <strain evidence="8">L21-RPul-D3</strain>
    </source>
</reference>
<evidence type="ECO:0000256" key="4">
    <source>
        <dbReference type="ARBA" id="ARBA00023136"/>
    </source>
</evidence>
<dbReference type="KEGG" id="pbu:L21SP3_01911"/>
<dbReference type="RefSeq" id="WP_077541929.1">
    <property type="nucleotide sequence ID" value="NZ_CP019633.1"/>
</dbReference>
<dbReference type="GO" id="GO:0009636">
    <property type="term" value="P:response to toxic substance"/>
    <property type="evidence" value="ECO:0007669"/>
    <property type="project" value="InterPro"/>
</dbReference>
<keyword evidence="5" id="KW-0564">Palmitate</keyword>
<evidence type="ECO:0000256" key="3">
    <source>
        <dbReference type="ARBA" id="ARBA00022729"/>
    </source>
</evidence>
<protein>
    <submittedName>
        <fullName evidence="7">Entericidin A</fullName>
    </submittedName>
</protein>
<evidence type="ECO:0000313" key="8">
    <source>
        <dbReference type="Proteomes" id="UP000188273"/>
    </source>
</evidence>
<evidence type="ECO:0000256" key="1">
    <source>
        <dbReference type="ARBA" id="ARBA00010296"/>
    </source>
</evidence>
<keyword evidence="3" id="KW-0732">Signal</keyword>
<evidence type="ECO:0000313" key="7">
    <source>
        <dbReference type="EMBL" id="AQQ10086.1"/>
    </source>
</evidence>
<dbReference type="InterPro" id="IPR012556">
    <property type="entry name" value="Entericidin"/>
</dbReference>
<gene>
    <name evidence="7" type="ORF">L21SP3_01911</name>
</gene>
<dbReference type="Pfam" id="PF08085">
    <property type="entry name" value="Entericidin"/>
    <property type="match status" value="1"/>
</dbReference>